<dbReference type="AlphaFoldDB" id="A0A369IB04"/>
<dbReference type="Gene3D" id="1.10.150.130">
    <property type="match status" value="1"/>
</dbReference>
<keyword evidence="1" id="KW-0238">DNA-binding</keyword>
<dbReference type="Pfam" id="PF13102">
    <property type="entry name" value="Phage_int_SAM_5"/>
    <property type="match status" value="1"/>
</dbReference>
<accession>A0A369IB04</accession>
<dbReference type="Pfam" id="PF00589">
    <property type="entry name" value="Phage_integrase"/>
    <property type="match status" value="1"/>
</dbReference>
<protein>
    <submittedName>
        <fullName evidence="4">Site-specific integrase</fullName>
    </submittedName>
</protein>
<evidence type="ECO:0000313" key="5">
    <source>
        <dbReference type="Proteomes" id="UP000253141"/>
    </source>
</evidence>
<keyword evidence="2" id="KW-0233">DNA recombination</keyword>
<feature type="domain" description="Tyr recombinase" evidence="3">
    <location>
        <begin position="207"/>
        <end position="385"/>
    </location>
</feature>
<gene>
    <name evidence="4" type="ORF">DVG78_21580</name>
</gene>
<dbReference type="RefSeq" id="WP_114463106.1">
    <property type="nucleotide sequence ID" value="NZ_QPIW01000022.1"/>
</dbReference>
<dbReference type="Pfam" id="PF17293">
    <property type="entry name" value="Arm-DNA-bind_5"/>
    <property type="match status" value="1"/>
</dbReference>
<dbReference type="InterPro" id="IPR002104">
    <property type="entry name" value="Integrase_catalytic"/>
</dbReference>
<dbReference type="GO" id="GO:0006310">
    <property type="term" value="P:DNA recombination"/>
    <property type="evidence" value="ECO:0007669"/>
    <property type="project" value="UniProtKB-KW"/>
</dbReference>
<evidence type="ECO:0000256" key="2">
    <source>
        <dbReference type="ARBA" id="ARBA00023172"/>
    </source>
</evidence>
<name>A0A369IB04_9BACT</name>
<sequence>MKVKYELVFDRKKEIQKKGKGLVQIQAYLGGARRYFSTRLHLTLKEWDDKKNTAKDPYTARMLREKIGELENFEIHYRATHKKFSLNDFKHFLKSLKPVKKVDTLSFTEFYRQQLAKQPQLAKATIVTQTVTFNTLCLFKKQVEFEDLTYSLLQDFDIFLRKEGKHINTIEKYHRHLRKYINLAILHDLLAEGKNPYRKFKLVTEPTDTIFLLPEQRKRIEMLEFTPEQKELEMARDMFLFSCYTGLRHCDSYALTREKIIFTEDGEDLKYQSIKTGKWDYKLLSLLFDGAPARIIKKYLPQRNNVRIFKGMTSQKVNSLLKIIAVMADVDPKLYFRASRDTFGTTLYMLSGDDKLVQLQLQHSKREQTDKYIHAVQQIQNAALKKIFKQNSSPSNDGGTESGQD</sequence>
<dbReference type="SUPFAM" id="SSF56349">
    <property type="entry name" value="DNA breaking-rejoining enzymes"/>
    <property type="match status" value="1"/>
</dbReference>
<dbReference type="OrthoDB" id="1493636at2"/>
<dbReference type="InterPro" id="IPR013762">
    <property type="entry name" value="Integrase-like_cat_sf"/>
</dbReference>
<evidence type="ECO:0000313" key="4">
    <source>
        <dbReference type="EMBL" id="RDB03846.1"/>
    </source>
</evidence>
<comment type="caution">
    <text evidence="4">The sequence shown here is derived from an EMBL/GenBank/DDBJ whole genome shotgun (WGS) entry which is preliminary data.</text>
</comment>
<proteinExistence type="predicted"/>
<keyword evidence="5" id="KW-1185">Reference proteome</keyword>
<dbReference type="CDD" id="cd01185">
    <property type="entry name" value="INTN1_C_like"/>
    <property type="match status" value="1"/>
</dbReference>
<dbReference type="GO" id="GO:0015074">
    <property type="term" value="P:DNA integration"/>
    <property type="evidence" value="ECO:0007669"/>
    <property type="project" value="InterPro"/>
</dbReference>
<reference evidence="4 5" key="1">
    <citation type="submission" date="2018-07" db="EMBL/GenBank/DDBJ databases">
        <title>Genome analysis of Runella aurantiaca.</title>
        <authorList>
            <person name="Yang X."/>
        </authorList>
    </citation>
    <scope>NUCLEOTIDE SEQUENCE [LARGE SCALE GENOMIC DNA]</scope>
    <source>
        <strain evidence="4 5">YX9</strain>
    </source>
</reference>
<dbReference type="InterPro" id="IPR011010">
    <property type="entry name" value="DNA_brk_join_enz"/>
</dbReference>
<dbReference type="GO" id="GO:0003677">
    <property type="term" value="F:DNA binding"/>
    <property type="evidence" value="ECO:0007669"/>
    <property type="project" value="UniProtKB-KW"/>
</dbReference>
<dbReference type="InterPro" id="IPR010998">
    <property type="entry name" value="Integrase_recombinase_N"/>
</dbReference>
<dbReference type="Gene3D" id="1.10.443.10">
    <property type="entry name" value="Intergrase catalytic core"/>
    <property type="match status" value="1"/>
</dbReference>
<dbReference type="Proteomes" id="UP000253141">
    <property type="component" value="Unassembled WGS sequence"/>
</dbReference>
<dbReference type="InterPro" id="IPR035386">
    <property type="entry name" value="Arm-DNA-bind_5"/>
</dbReference>
<dbReference type="EMBL" id="QPIW01000022">
    <property type="protein sequence ID" value="RDB03846.1"/>
    <property type="molecule type" value="Genomic_DNA"/>
</dbReference>
<dbReference type="PROSITE" id="PS51898">
    <property type="entry name" value="TYR_RECOMBINASE"/>
    <property type="match status" value="1"/>
</dbReference>
<evidence type="ECO:0000256" key="1">
    <source>
        <dbReference type="ARBA" id="ARBA00023125"/>
    </source>
</evidence>
<organism evidence="4 5">
    <name type="scientific">Runella aurantiaca</name>
    <dbReference type="NCBI Taxonomy" id="2282308"/>
    <lineage>
        <taxon>Bacteria</taxon>
        <taxon>Pseudomonadati</taxon>
        <taxon>Bacteroidota</taxon>
        <taxon>Cytophagia</taxon>
        <taxon>Cytophagales</taxon>
        <taxon>Spirosomataceae</taxon>
        <taxon>Runella</taxon>
    </lineage>
</organism>
<evidence type="ECO:0000259" key="3">
    <source>
        <dbReference type="PROSITE" id="PS51898"/>
    </source>
</evidence>
<dbReference type="InterPro" id="IPR025269">
    <property type="entry name" value="SAM-like_dom"/>
</dbReference>